<evidence type="ECO:0000256" key="1">
    <source>
        <dbReference type="SAM" id="MobiDB-lite"/>
    </source>
</evidence>
<sequence>MSNSTHKKKASSSRHKSQRLEAATKATSHQSHKKAATARRKTISRTRLADMTAELDGQFAETMYFGPQAPQPGSSWQPRPQMKSLDDPLKDLTEVLDAL</sequence>
<evidence type="ECO:0000313" key="2">
    <source>
        <dbReference type="EMBL" id="TCD67444.1"/>
    </source>
</evidence>
<feature type="compositionally biased region" description="Basic residues" evidence="1">
    <location>
        <begin position="30"/>
        <end position="44"/>
    </location>
</feature>
<proteinExistence type="predicted"/>
<organism evidence="2 3">
    <name type="scientific">Steccherinum ochraceum</name>
    <dbReference type="NCBI Taxonomy" id="92696"/>
    <lineage>
        <taxon>Eukaryota</taxon>
        <taxon>Fungi</taxon>
        <taxon>Dikarya</taxon>
        <taxon>Basidiomycota</taxon>
        <taxon>Agaricomycotina</taxon>
        <taxon>Agaricomycetes</taxon>
        <taxon>Polyporales</taxon>
        <taxon>Steccherinaceae</taxon>
        <taxon>Steccherinum</taxon>
    </lineage>
</organism>
<dbReference type="OrthoDB" id="10515783at2759"/>
<dbReference type="EMBL" id="RWJN01000097">
    <property type="protein sequence ID" value="TCD67444.1"/>
    <property type="molecule type" value="Genomic_DNA"/>
</dbReference>
<keyword evidence="3" id="KW-1185">Reference proteome</keyword>
<evidence type="ECO:0000313" key="3">
    <source>
        <dbReference type="Proteomes" id="UP000292702"/>
    </source>
</evidence>
<feature type="compositionally biased region" description="Basic residues" evidence="1">
    <location>
        <begin position="1"/>
        <end position="17"/>
    </location>
</feature>
<dbReference type="Proteomes" id="UP000292702">
    <property type="component" value="Unassembled WGS sequence"/>
</dbReference>
<feature type="region of interest" description="Disordered" evidence="1">
    <location>
        <begin position="63"/>
        <end position="99"/>
    </location>
</feature>
<accession>A0A4R0RWZ6</accession>
<feature type="compositionally biased region" description="Basic and acidic residues" evidence="1">
    <location>
        <begin position="84"/>
        <end position="93"/>
    </location>
</feature>
<comment type="caution">
    <text evidence="2">The sequence shown here is derived from an EMBL/GenBank/DDBJ whole genome shotgun (WGS) entry which is preliminary data.</text>
</comment>
<dbReference type="AlphaFoldDB" id="A0A4R0RWZ6"/>
<reference evidence="2 3" key="1">
    <citation type="submission" date="2018-11" db="EMBL/GenBank/DDBJ databases">
        <title>Genome assembly of Steccherinum ochraceum LE-BIN_3174, the white-rot fungus of the Steccherinaceae family (The Residual Polyporoid clade, Polyporales, Basidiomycota).</title>
        <authorList>
            <person name="Fedorova T.V."/>
            <person name="Glazunova O.A."/>
            <person name="Landesman E.O."/>
            <person name="Moiseenko K.V."/>
            <person name="Psurtseva N.V."/>
            <person name="Savinova O.S."/>
            <person name="Shakhova N.V."/>
            <person name="Tyazhelova T.V."/>
            <person name="Vasina D.V."/>
        </authorList>
    </citation>
    <scope>NUCLEOTIDE SEQUENCE [LARGE SCALE GENOMIC DNA]</scope>
    <source>
        <strain evidence="2 3">LE-BIN_3174</strain>
    </source>
</reference>
<protein>
    <submittedName>
        <fullName evidence="2">Uncharacterized protein</fullName>
    </submittedName>
</protein>
<name>A0A4R0RWZ6_9APHY</name>
<feature type="region of interest" description="Disordered" evidence="1">
    <location>
        <begin position="1"/>
        <end position="48"/>
    </location>
</feature>
<gene>
    <name evidence="2" type="ORF">EIP91_012361</name>
</gene>